<keyword evidence="7" id="KW-1185">Reference proteome</keyword>
<dbReference type="CDD" id="cd00018">
    <property type="entry name" value="AP2"/>
    <property type="match status" value="1"/>
</dbReference>
<dbReference type="PANTHER" id="PTHR31190:SF476">
    <property type="entry name" value="ETHYLENE-RESPONSIVE TRANSCRIPTION FACTOR 1"/>
    <property type="match status" value="1"/>
</dbReference>
<dbReference type="GO" id="GO:0003700">
    <property type="term" value="F:DNA-binding transcription factor activity"/>
    <property type="evidence" value="ECO:0007669"/>
    <property type="project" value="InterPro"/>
</dbReference>
<keyword evidence="3" id="KW-0238">DNA-binding</keyword>
<dbReference type="GO" id="GO:0003677">
    <property type="term" value="F:DNA binding"/>
    <property type="evidence" value="ECO:0007669"/>
    <property type="project" value="UniProtKB-KW"/>
</dbReference>
<keyword evidence="4" id="KW-0804">Transcription</keyword>
<dbReference type="InterPro" id="IPR044808">
    <property type="entry name" value="ERF_plant"/>
</dbReference>
<dbReference type="SUPFAM" id="SSF54171">
    <property type="entry name" value="DNA-binding domain"/>
    <property type="match status" value="1"/>
</dbReference>
<dbReference type="AlphaFoldDB" id="A0A2I4FVZ6"/>
<dbReference type="GO" id="GO:0009873">
    <property type="term" value="P:ethylene-activated signaling pathway"/>
    <property type="evidence" value="ECO:0007669"/>
    <property type="project" value="InterPro"/>
</dbReference>
<reference evidence="8" key="1">
    <citation type="submission" date="2025-08" db="UniProtKB">
        <authorList>
            <consortium name="RefSeq"/>
        </authorList>
    </citation>
    <scope>IDENTIFICATION</scope>
    <source>
        <tissue evidence="8">Leaves</tissue>
    </source>
</reference>
<evidence type="ECO:0000313" key="8">
    <source>
        <dbReference type="RefSeq" id="XP_018835823.1"/>
    </source>
</evidence>
<evidence type="ECO:0000313" key="7">
    <source>
        <dbReference type="Proteomes" id="UP000235220"/>
    </source>
</evidence>
<dbReference type="Gramene" id="Jr_Scaffold_737_00010_p1">
    <property type="protein sequence ID" value="cds.Jr_Scaffold_737_00010_p1"/>
    <property type="gene ID" value="Jr_Scaffold_737_00010"/>
</dbReference>
<organism evidence="7 8">
    <name type="scientific">Juglans regia</name>
    <name type="common">English walnut</name>
    <dbReference type="NCBI Taxonomy" id="51240"/>
    <lineage>
        <taxon>Eukaryota</taxon>
        <taxon>Viridiplantae</taxon>
        <taxon>Streptophyta</taxon>
        <taxon>Embryophyta</taxon>
        <taxon>Tracheophyta</taxon>
        <taxon>Spermatophyta</taxon>
        <taxon>Magnoliopsida</taxon>
        <taxon>eudicotyledons</taxon>
        <taxon>Gunneridae</taxon>
        <taxon>Pentapetalae</taxon>
        <taxon>rosids</taxon>
        <taxon>fabids</taxon>
        <taxon>Fagales</taxon>
        <taxon>Juglandaceae</taxon>
        <taxon>Juglans</taxon>
    </lineage>
</organism>
<name>A0A2I4FVZ6_JUGRE</name>
<dbReference type="PANTHER" id="PTHR31190">
    <property type="entry name" value="DNA-BINDING DOMAIN"/>
    <property type="match status" value="1"/>
</dbReference>
<evidence type="ECO:0000256" key="5">
    <source>
        <dbReference type="ARBA" id="ARBA00023242"/>
    </source>
</evidence>
<evidence type="ECO:0000256" key="1">
    <source>
        <dbReference type="ARBA" id="ARBA00004123"/>
    </source>
</evidence>
<accession>A0A2I4FVZ6</accession>
<sequence length="262" mass="29294">MNEATLGDFGFPHLCHRSSGFSGLFPFLTEQWGDLPFHVNDSEDMIVYNSLRDAVSFGWSPLDLKATNVKAEPEELSQLPSITGIVLTREAASARKLYASSSFIDPKSENQSEIVTETAKKYFQNADRKVIRERHYRGVRRRPWGKYAAEIRDPAKNGARVWLGTYETAEEAALAYDVAAYRMRGSKALLNFPHRIGSGEPEPVRITAKRRDPEAALDSSSAKKRKGLAANEAELKIERESKVFQLGHKMGPLPIAEQLLVS</sequence>
<dbReference type="SMART" id="SM00380">
    <property type="entry name" value="AP2"/>
    <property type="match status" value="1"/>
</dbReference>
<dbReference type="STRING" id="51240.A0A2I4FVZ6"/>
<dbReference type="Gene3D" id="3.30.730.10">
    <property type="entry name" value="AP2/ERF domain"/>
    <property type="match status" value="1"/>
</dbReference>
<dbReference type="RefSeq" id="XP_018835823.1">
    <property type="nucleotide sequence ID" value="XM_018980278.2"/>
</dbReference>
<evidence type="ECO:0000256" key="3">
    <source>
        <dbReference type="ARBA" id="ARBA00023125"/>
    </source>
</evidence>
<keyword evidence="2" id="KW-0805">Transcription regulation</keyword>
<dbReference type="FunFam" id="3.30.730.10:FF:000001">
    <property type="entry name" value="Ethylene-responsive transcription factor 2"/>
    <property type="match status" value="1"/>
</dbReference>
<dbReference type="InterPro" id="IPR001471">
    <property type="entry name" value="AP2/ERF_dom"/>
</dbReference>
<evidence type="ECO:0000256" key="2">
    <source>
        <dbReference type="ARBA" id="ARBA00023015"/>
    </source>
</evidence>
<dbReference type="KEGG" id="jre:109002493"/>
<dbReference type="GO" id="GO:0005634">
    <property type="term" value="C:nucleus"/>
    <property type="evidence" value="ECO:0007669"/>
    <property type="project" value="UniProtKB-SubCell"/>
</dbReference>
<dbReference type="Proteomes" id="UP000235220">
    <property type="component" value="Unplaced"/>
</dbReference>
<comment type="similarity">
    <text evidence="6">Belongs to the AP2/ERF transcription factor family. ERF subfamily.</text>
</comment>
<protein>
    <submittedName>
        <fullName evidence="8">Ethylene-responsive transcription factor 2-like</fullName>
    </submittedName>
</protein>
<comment type="subcellular location">
    <subcellularLocation>
        <location evidence="1">Nucleus</location>
    </subcellularLocation>
</comment>
<keyword evidence="5" id="KW-0539">Nucleus</keyword>
<evidence type="ECO:0000256" key="4">
    <source>
        <dbReference type="ARBA" id="ARBA00023163"/>
    </source>
</evidence>
<dbReference type="GeneID" id="109002493"/>
<dbReference type="Pfam" id="PF00847">
    <property type="entry name" value="AP2"/>
    <property type="match status" value="1"/>
</dbReference>
<dbReference type="PROSITE" id="PS51032">
    <property type="entry name" value="AP2_ERF"/>
    <property type="match status" value="1"/>
</dbReference>
<proteinExistence type="inferred from homology"/>
<dbReference type="InterPro" id="IPR016177">
    <property type="entry name" value="DNA-bd_dom_sf"/>
</dbReference>
<evidence type="ECO:0000256" key="6">
    <source>
        <dbReference type="ARBA" id="ARBA00024343"/>
    </source>
</evidence>
<dbReference type="PRINTS" id="PR00367">
    <property type="entry name" value="ETHRSPELEMNT"/>
</dbReference>
<gene>
    <name evidence="8" type="primary">LOC109002493</name>
</gene>
<dbReference type="InterPro" id="IPR036955">
    <property type="entry name" value="AP2/ERF_dom_sf"/>
</dbReference>
<dbReference type="OrthoDB" id="1647183at2759"/>